<name>A0AAW1XE18_RUBAR</name>
<dbReference type="AlphaFoldDB" id="A0AAW1XE18"/>
<reference evidence="4 5" key="1">
    <citation type="journal article" date="2023" name="G3 (Bethesda)">
        <title>A chromosome-length genome assembly and annotation of blackberry (Rubus argutus, cv. 'Hillquist').</title>
        <authorList>
            <person name="Bruna T."/>
            <person name="Aryal R."/>
            <person name="Dudchenko O."/>
            <person name="Sargent D.J."/>
            <person name="Mead D."/>
            <person name="Buti M."/>
            <person name="Cavallini A."/>
            <person name="Hytonen T."/>
            <person name="Andres J."/>
            <person name="Pham M."/>
            <person name="Weisz D."/>
            <person name="Mascagni F."/>
            <person name="Usai G."/>
            <person name="Natali L."/>
            <person name="Bassil N."/>
            <person name="Fernandez G.E."/>
            <person name="Lomsadze A."/>
            <person name="Armour M."/>
            <person name="Olukolu B."/>
            <person name="Poorten T."/>
            <person name="Britton C."/>
            <person name="Davik J."/>
            <person name="Ashrafi H."/>
            <person name="Aiden E.L."/>
            <person name="Borodovsky M."/>
            <person name="Worthington M."/>
        </authorList>
    </citation>
    <scope>NUCLEOTIDE SEQUENCE [LARGE SCALE GENOMIC DNA]</scope>
    <source>
        <strain evidence="4">PI 553951</strain>
    </source>
</reference>
<evidence type="ECO:0000313" key="4">
    <source>
        <dbReference type="EMBL" id="KAK9934446.1"/>
    </source>
</evidence>
<dbReference type="PANTHER" id="PTHR31623">
    <property type="entry name" value="F21J9.9"/>
    <property type="match status" value="1"/>
</dbReference>
<dbReference type="EMBL" id="JBEDUW010000004">
    <property type="protein sequence ID" value="KAK9934446.1"/>
    <property type="molecule type" value="Genomic_DNA"/>
</dbReference>
<protein>
    <submittedName>
        <fullName evidence="4">Uncharacterized protein</fullName>
    </submittedName>
</protein>
<evidence type="ECO:0000313" key="5">
    <source>
        <dbReference type="Proteomes" id="UP001457282"/>
    </source>
</evidence>
<keyword evidence="3" id="KW-0012">Acyltransferase</keyword>
<keyword evidence="5" id="KW-1185">Reference proteome</keyword>
<organism evidence="4 5">
    <name type="scientific">Rubus argutus</name>
    <name type="common">Southern blackberry</name>
    <dbReference type="NCBI Taxonomy" id="59490"/>
    <lineage>
        <taxon>Eukaryota</taxon>
        <taxon>Viridiplantae</taxon>
        <taxon>Streptophyta</taxon>
        <taxon>Embryophyta</taxon>
        <taxon>Tracheophyta</taxon>
        <taxon>Spermatophyta</taxon>
        <taxon>Magnoliopsida</taxon>
        <taxon>eudicotyledons</taxon>
        <taxon>Gunneridae</taxon>
        <taxon>Pentapetalae</taxon>
        <taxon>rosids</taxon>
        <taxon>fabids</taxon>
        <taxon>Rosales</taxon>
        <taxon>Rosaceae</taxon>
        <taxon>Rosoideae</taxon>
        <taxon>Rosoideae incertae sedis</taxon>
        <taxon>Rubus</taxon>
    </lineage>
</organism>
<dbReference type="Proteomes" id="UP001457282">
    <property type="component" value="Unassembled WGS sequence"/>
</dbReference>
<dbReference type="PANTHER" id="PTHR31623:SF122">
    <property type="entry name" value="HXXXD-TYPE ACYL-TRANSFERASE FAMILY PROTEIN"/>
    <property type="match status" value="1"/>
</dbReference>
<sequence>MTTMEVEIICRETIKPSAPTPPRHRRRNLSFLEQMNPRTYTPLVLSEIPLPPESVIEKGDCVSKRFVFDPPKLAALKAMVCDKVQNLTIVEIVTAFIHRCDISALKSNSGSLLNPKP</sequence>
<accession>A0AAW1XE18</accession>
<keyword evidence="2" id="KW-0808">Transferase</keyword>
<gene>
    <name evidence="4" type="ORF">M0R45_021591</name>
</gene>
<proteinExistence type="inferred from homology"/>
<dbReference type="Gene3D" id="3.30.559.10">
    <property type="entry name" value="Chloramphenicol acetyltransferase-like domain"/>
    <property type="match status" value="2"/>
</dbReference>
<evidence type="ECO:0000256" key="1">
    <source>
        <dbReference type="ARBA" id="ARBA00009861"/>
    </source>
</evidence>
<comment type="caution">
    <text evidence="4">The sequence shown here is derived from an EMBL/GenBank/DDBJ whole genome shotgun (WGS) entry which is preliminary data.</text>
</comment>
<dbReference type="InterPro" id="IPR023213">
    <property type="entry name" value="CAT-like_dom_sf"/>
</dbReference>
<evidence type="ECO:0000256" key="3">
    <source>
        <dbReference type="ARBA" id="ARBA00023315"/>
    </source>
</evidence>
<comment type="similarity">
    <text evidence="1">Belongs to the plant acyltransferase family.</text>
</comment>
<dbReference type="GO" id="GO:0016746">
    <property type="term" value="F:acyltransferase activity"/>
    <property type="evidence" value="ECO:0007669"/>
    <property type="project" value="UniProtKB-KW"/>
</dbReference>
<evidence type="ECO:0000256" key="2">
    <source>
        <dbReference type="ARBA" id="ARBA00022679"/>
    </source>
</evidence>